<dbReference type="Pfam" id="PF00391">
    <property type="entry name" value="PEP-utilizers"/>
    <property type="match status" value="1"/>
</dbReference>
<evidence type="ECO:0000313" key="4">
    <source>
        <dbReference type="Proteomes" id="UP001501115"/>
    </source>
</evidence>
<dbReference type="PANTHER" id="PTHR43615">
    <property type="entry name" value="PHOSPHOENOLPYRUVATE SYNTHASE-RELATED"/>
    <property type="match status" value="1"/>
</dbReference>
<evidence type="ECO:0000259" key="1">
    <source>
        <dbReference type="Pfam" id="PF00391"/>
    </source>
</evidence>
<organism evidence="3 4">
    <name type="scientific">Streptomyces venetus</name>
    <dbReference type="NCBI Taxonomy" id="1701086"/>
    <lineage>
        <taxon>Bacteria</taxon>
        <taxon>Bacillati</taxon>
        <taxon>Actinomycetota</taxon>
        <taxon>Actinomycetes</taxon>
        <taxon>Kitasatosporales</taxon>
        <taxon>Streptomycetaceae</taxon>
        <taxon>Streptomyces</taxon>
    </lineage>
</organism>
<dbReference type="Gene3D" id="3.50.30.10">
    <property type="entry name" value="Phosphohistidine domain"/>
    <property type="match status" value="1"/>
</dbReference>
<keyword evidence="4" id="KW-1185">Reference proteome</keyword>
<dbReference type="RefSeq" id="WP_345662265.1">
    <property type="nucleotide sequence ID" value="NZ_BAABET010000004.1"/>
</dbReference>
<evidence type="ECO:0000313" key="3">
    <source>
        <dbReference type="EMBL" id="GAA4312626.1"/>
    </source>
</evidence>
<dbReference type="InterPro" id="IPR008279">
    <property type="entry name" value="PEP-util_enz_mobile_dom"/>
</dbReference>
<gene>
    <name evidence="3" type="ORF">GCM10023086_33260</name>
</gene>
<name>A0ABP8FWV2_9ACTN</name>
<dbReference type="Pfam" id="PF01326">
    <property type="entry name" value="PPDK_N"/>
    <property type="match status" value="1"/>
</dbReference>
<proteinExistence type="predicted"/>
<dbReference type="Gene3D" id="3.30.1490.20">
    <property type="entry name" value="ATP-grasp fold, A domain"/>
    <property type="match status" value="1"/>
</dbReference>
<dbReference type="EMBL" id="BAABET010000004">
    <property type="protein sequence ID" value="GAA4312626.1"/>
    <property type="molecule type" value="Genomic_DNA"/>
</dbReference>
<dbReference type="Proteomes" id="UP001501115">
    <property type="component" value="Unassembled WGS sequence"/>
</dbReference>
<reference evidence="4" key="1">
    <citation type="journal article" date="2019" name="Int. J. Syst. Evol. Microbiol.">
        <title>The Global Catalogue of Microorganisms (GCM) 10K type strain sequencing project: providing services to taxonomists for standard genome sequencing and annotation.</title>
        <authorList>
            <consortium name="The Broad Institute Genomics Platform"/>
            <consortium name="The Broad Institute Genome Sequencing Center for Infectious Disease"/>
            <person name="Wu L."/>
            <person name="Ma J."/>
        </authorList>
    </citation>
    <scope>NUCLEOTIDE SEQUENCE [LARGE SCALE GENOMIC DNA]</scope>
    <source>
        <strain evidence="4">JCM 31290</strain>
    </source>
</reference>
<evidence type="ECO:0008006" key="5">
    <source>
        <dbReference type="Google" id="ProtNLM"/>
    </source>
</evidence>
<dbReference type="InterPro" id="IPR051549">
    <property type="entry name" value="PEP_Utilizing_Enz"/>
</dbReference>
<sequence length="896" mass="99645">MIETLDDPMAPERVGWKFARLKLLHAAGVRVPPLFCLTDQAFRLAVTPVADRITALLADVDHADWHEVRDVSARIRELVEEVTLTPRVMEALGHAVDRLLPGDGLVAVRSSVLAARPDEAEDSGDHAFAGMSDSFLYVPKAGISAAVSRCWSSAFSPEGLLYRHRLGLTAQGLAVAVGVQQMVLGERSLVMFTCDPATYARRTVISAGWGIGEGVVQEKTATDHFFVGPGGDVDRVVSGKSTMVTLDEQRGYGTRTVDVPERLRHVPVLADDEVVSLAGLGRRIEELLGTAQDIEATLTPDGQVHVVQSRPVVLEQSRHRVWSSANVSESFPGTTTPMTYSVARRFYGLLNHDYLRRCGVGERELYDLRETTSRLLGYVDGRIYHSITSFTTMLTALPLFEGLRRDWERLVAELDTAYAEPAPPPATRLERARRFGRLARSWARAGRNHMTLPRDFTAFERQWRQLLRERRSTVLQDRHPLSLVSDFREVWRRAGDLWGVTLVNYQFMVLCHKMIEQVLERSGVTDHATLFSQLLCGGRQLKGAEIALEAVRLAEQVRHDPELTARFATGDARRTWEELDAGLLPAEFTAAFRSHLSRYGDRGIEELKLEQPNLRDTPWHLVELVRQYVASGMTVAELEEAERRNRAEGEDELRRLLPDRPAVRALVLWLFDRLRTHLYYREAGRYMRSELFGYSKQVLLALGTQLHHRGVLGDAQDVFLLDLDELFGFVDGSGSTHDLAGLVEVRRRDMKRANSLEPHREFATADVVALSVPHHERADGVDEAPTAHVLKGLGSCPGRVRGRARVVMSPSLGTALEPDSILITRETDPGWLYLMLAARGIVVERGSMLSHTAITGRKFGIPTIVGVPGATARIADGSLIEIDGATGRVTVLEGEA</sequence>
<feature type="domain" description="Pyruvate phosphate dikinase AMP/ATP-binding" evidence="2">
    <location>
        <begin position="12"/>
        <end position="316"/>
    </location>
</feature>
<dbReference type="InterPro" id="IPR013815">
    <property type="entry name" value="ATP_grasp_subdomain_1"/>
</dbReference>
<dbReference type="PANTHER" id="PTHR43615:SF1">
    <property type="entry name" value="PPDK_N DOMAIN-CONTAINING PROTEIN"/>
    <property type="match status" value="1"/>
</dbReference>
<feature type="domain" description="PEP-utilising enzyme mobile" evidence="1">
    <location>
        <begin position="817"/>
        <end position="887"/>
    </location>
</feature>
<dbReference type="SUPFAM" id="SSF56059">
    <property type="entry name" value="Glutathione synthetase ATP-binding domain-like"/>
    <property type="match status" value="1"/>
</dbReference>
<dbReference type="InterPro" id="IPR002192">
    <property type="entry name" value="PPDK_AMP/ATP-bd"/>
</dbReference>
<accession>A0ABP8FWV2</accession>
<dbReference type="SUPFAM" id="SSF52009">
    <property type="entry name" value="Phosphohistidine domain"/>
    <property type="match status" value="1"/>
</dbReference>
<dbReference type="Gene3D" id="3.30.470.20">
    <property type="entry name" value="ATP-grasp fold, B domain"/>
    <property type="match status" value="1"/>
</dbReference>
<evidence type="ECO:0000259" key="2">
    <source>
        <dbReference type="Pfam" id="PF01326"/>
    </source>
</evidence>
<comment type="caution">
    <text evidence="3">The sequence shown here is derived from an EMBL/GenBank/DDBJ whole genome shotgun (WGS) entry which is preliminary data.</text>
</comment>
<dbReference type="InterPro" id="IPR036637">
    <property type="entry name" value="Phosphohistidine_dom_sf"/>
</dbReference>
<protein>
    <recommendedName>
        <fullName evidence="5">Phosphoenolpyruvate synthase</fullName>
    </recommendedName>
</protein>